<evidence type="ECO:0000256" key="3">
    <source>
        <dbReference type="ARBA" id="ARBA00006753"/>
    </source>
</evidence>
<keyword evidence="7 10" id="KW-0791">Threonine biosynthesis</keyword>
<reference evidence="14 15" key="1">
    <citation type="submission" date="2020-08" db="EMBL/GenBank/DDBJ databases">
        <title>Genome public.</title>
        <authorList>
            <person name="Liu C."/>
            <person name="Sun Q."/>
        </authorList>
    </citation>
    <scope>NUCLEOTIDE SEQUENCE [LARGE SCALE GENOMIC DNA]</scope>
    <source>
        <strain evidence="14 15">NSJ-37</strain>
    </source>
</reference>
<sequence>MVKVGVLGYGTVGSGVVEILEKNKDIIAKRVGQEISVKAVLDLRDFPGDPVEKVLVHDFDIVANDPEISIVVETMGGVHPAYEFVKTCLENGKSVCTSNKALVAAYGPELLALAEEKNINFLFEASVGGGIPIIRPLKTSLAPDEILEISGILNGTTNYILTEMTEKGSDFDSVLKDAQDKGYAEKDPTADVEGYDACRKIAILTSLAYGKQLDFEDIYTEGITRITDRDIAYAKKMGAKVKIFGSSKKVGDKVSAMVAPQLIYPEHPLYSVDGVFNAILVKGNMVGDVMFYGQGAGKLATASAVVSDVMDAAKHAGVNIITLWDAEKLDLVAAEDARNVFFVRVSGIKAQKSEKVKELFGNVKMVDAGYDDEFAFVTEEMSEGDYEKAAAQLDGVINKIRVDQTGLA</sequence>
<evidence type="ECO:0000313" key="15">
    <source>
        <dbReference type="Proteomes" id="UP000606193"/>
    </source>
</evidence>
<dbReference type="PANTHER" id="PTHR43331:SF1">
    <property type="entry name" value="HOMOSERINE DEHYDROGENASE"/>
    <property type="match status" value="1"/>
</dbReference>
<keyword evidence="15" id="KW-1185">Reference proteome</keyword>
<dbReference type="Pfam" id="PF03447">
    <property type="entry name" value="NAD_binding_3"/>
    <property type="match status" value="1"/>
</dbReference>
<dbReference type="InterPro" id="IPR036291">
    <property type="entry name" value="NAD(P)-bd_dom_sf"/>
</dbReference>
<feature type="domain" description="Aspartate/homoserine dehydrogenase NAD-binding" evidence="13">
    <location>
        <begin position="8"/>
        <end position="124"/>
    </location>
</feature>
<evidence type="ECO:0000256" key="9">
    <source>
        <dbReference type="ARBA" id="ARBA00023167"/>
    </source>
</evidence>
<protein>
    <recommendedName>
        <fullName evidence="5 10">Homoserine dehydrogenase</fullName>
        <ecNumber evidence="4 10">1.1.1.3</ecNumber>
    </recommendedName>
</protein>
<comment type="pathway">
    <text evidence="2 10">Amino-acid biosynthesis; L-methionine biosynthesis via de novo pathway; L-homoserine from L-aspartate: step 3/3.</text>
</comment>
<dbReference type="SUPFAM" id="SSF55347">
    <property type="entry name" value="Glyceraldehyde-3-phosphate dehydrogenase-like, C-terminal domain"/>
    <property type="match status" value="1"/>
</dbReference>
<organism evidence="14 15">
    <name type="scientific">Jutongia huaianensis</name>
    <dbReference type="NCBI Taxonomy" id="2763668"/>
    <lineage>
        <taxon>Bacteria</taxon>
        <taxon>Bacillati</taxon>
        <taxon>Bacillota</taxon>
        <taxon>Clostridia</taxon>
        <taxon>Lachnospirales</taxon>
        <taxon>Lachnospiraceae</taxon>
        <taxon>Jutongia</taxon>
    </lineage>
</organism>
<dbReference type="EMBL" id="JACRSX010000002">
    <property type="protein sequence ID" value="MBC8561482.1"/>
    <property type="molecule type" value="Genomic_DNA"/>
</dbReference>
<comment type="similarity">
    <text evidence="3 11">Belongs to the homoserine dehydrogenase family.</text>
</comment>
<name>A0ABR7MYM2_9FIRM</name>
<dbReference type="Pfam" id="PF00742">
    <property type="entry name" value="Homoserine_dh"/>
    <property type="match status" value="1"/>
</dbReference>
<evidence type="ECO:0000256" key="1">
    <source>
        <dbReference type="ARBA" id="ARBA00005056"/>
    </source>
</evidence>
<gene>
    <name evidence="14" type="ORF">H8704_02340</name>
</gene>
<keyword evidence="9 10" id="KW-0486">Methionine biosynthesis</keyword>
<evidence type="ECO:0000256" key="4">
    <source>
        <dbReference type="ARBA" id="ARBA00013213"/>
    </source>
</evidence>
<keyword evidence="10" id="KW-0521">NADP</keyword>
<accession>A0ABR7MYM2</accession>
<dbReference type="EC" id="1.1.1.3" evidence="4 10"/>
<evidence type="ECO:0000256" key="2">
    <source>
        <dbReference type="ARBA" id="ARBA00005062"/>
    </source>
</evidence>
<dbReference type="PIRSF" id="PIRSF000098">
    <property type="entry name" value="Homoser_dehydrog"/>
    <property type="match status" value="1"/>
</dbReference>
<evidence type="ECO:0000256" key="7">
    <source>
        <dbReference type="ARBA" id="ARBA00022697"/>
    </source>
</evidence>
<dbReference type="InterPro" id="IPR016204">
    <property type="entry name" value="HDH"/>
</dbReference>
<evidence type="ECO:0000256" key="8">
    <source>
        <dbReference type="ARBA" id="ARBA00023002"/>
    </source>
</evidence>
<dbReference type="PANTHER" id="PTHR43331">
    <property type="entry name" value="HOMOSERINE DEHYDROGENASE"/>
    <property type="match status" value="1"/>
</dbReference>
<dbReference type="NCBIfam" id="NF004976">
    <property type="entry name" value="PRK06349.1"/>
    <property type="match status" value="1"/>
</dbReference>
<dbReference type="RefSeq" id="WP_022465237.1">
    <property type="nucleotide sequence ID" value="NZ_JACRSX010000002.1"/>
</dbReference>
<comment type="pathway">
    <text evidence="1 10">Amino-acid biosynthesis; L-threonine biosynthesis; L-threonine from L-aspartate: step 3/5.</text>
</comment>
<dbReference type="Gene3D" id="3.30.360.10">
    <property type="entry name" value="Dihydrodipicolinate Reductase, domain 2"/>
    <property type="match status" value="1"/>
</dbReference>
<dbReference type="PROSITE" id="PS01042">
    <property type="entry name" value="HOMOSER_DHGENASE"/>
    <property type="match status" value="1"/>
</dbReference>
<dbReference type="InterPro" id="IPR001342">
    <property type="entry name" value="HDH_cat"/>
</dbReference>
<dbReference type="Proteomes" id="UP000606193">
    <property type="component" value="Unassembled WGS sequence"/>
</dbReference>
<dbReference type="SUPFAM" id="SSF51735">
    <property type="entry name" value="NAD(P)-binding Rossmann-fold domains"/>
    <property type="match status" value="1"/>
</dbReference>
<dbReference type="Gene3D" id="3.40.50.720">
    <property type="entry name" value="NAD(P)-binding Rossmann-like Domain"/>
    <property type="match status" value="1"/>
</dbReference>
<evidence type="ECO:0000256" key="11">
    <source>
        <dbReference type="RuleBase" id="RU004171"/>
    </source>
</evidence>
<evidence type="ECO:0000256" key="10">
    <source>
        <dbReference type="RuleBase" id="RU000579"/>
    </source>
</evidence>
<dbReference type="InterPro" id="IPR005106">
    <property type="entry name" value="Asp/hSer_DH_NAD-bd"/>
</dbReference>
<keyword evidence="6 10" id="KW-0028">Amino-acid biosynthesis</keyword>
<proteinExistence type="inferred from homology"/>
<comment type="caution">
    <text evidence="14">The sequence shown here is derived from an EMBL/GenBank/DDBJ whole genome shotgun (WGS) entry which is preliminary data.</text>
</comment>
<dbReference type="InterPro" id="IPR019811">
    <property type="entry name" value="HDH_CS"/>
</dbReference>
<evidence type="ECO:0000256" key="6">
    <source>
        <dbReference type="ARBA" id="ARBA00022605"/>
    </source>
</evidence>
<evidence type="ECO:0000313" key="14">
    <source>
        <dbReference type="EMBL" id="MBC8561482.1"/>
    </source>
</evidence>
<evidence type="ECO:0000259" key="13">
    <source>
        <dbReference type="Pfam" id="PF03447"/>
    </source>
</evidence>
<feature type="domain" description="Homoserine dehydrogenase catalytic" evidence="12">
    <location>
        <begin position="132"/>
        <end position="310"/>
    </location>
</feature>
<keyword evidence="8 10" id="KW-0560">Oxidoreductase</keyword>
<evidence type="ECO:0000256" key="5">
    <source>
        <dbReference type="ARBA" id="ARBA00013376"/>
    </source>
</evidence>
<comment type="catalytic activity">
    <reaction evidence="10">
        <text>L-homoserine + NADP(+) = L-aspartate 4-semialdehyde + NADPH + H(+)</text>
        <dbReference type="Rhea" id="RHEA:15761"/>
        <dbReference type="ChEBI" id="CHEBI:15378"/>
        <dbReference type="ChEBI" id="CHEBI:57476"/>
        <dbReference type="ChEBI" id="CHEBI:57783"/>
        <dbReference type="ChEBI" id="CHEBI:58349"/>
        <dbReference type="ChEBI" id="CHEBI:537519"/>
        <dbReference type="EC" id="1.1.1.3"/>
    </reaction>
</comment>
<dbReference type="Gene3D" id="3.30.70.260">
    <property type="match status" value="1"/>
</dbReference>
<evidence type="ECO:0000259" key="12">
    <source>
        <dbReference type="Pfam" id="PF00742"/>
    </source>
</evidence>